<protein>
    <submittedName>
        <fullName evidence="5">Diguanylate cyclase (GGDEF)-like protein</fullName>
    </submittedName>
</protein>
<dbReference type="InterPro" id="IPR000700">
    <property type="entry name" value="PAS-assoc_C"/>
</dbReference>
<dbReference type="SUPFAM" id="SSF55785">
    <property type="entry name" value="PYP-like sensor domain (PAS domain)"/>
    <property type="match status" value="1"/>
</dbReference>
<dbReference type="NCBIfam" id="TIGR00254">
    <property type="entry name" value="GGDEF"/>
    <property type="match status" value="1"/>
</dbReference>
<name>A0A4R3HSK3_9GAMM</name>
<feature type="domain" description="GGDEF" evidence="4">
    <location>
        <begin position="254"/>
        <end position="386"/>
    </location>
</feature>
<dbReference type="InterPro" id="IPR043128">
    <property type="entry name" value="Rev_trsase/Diguanyl_cyclase"/>
</dbReference>
<dbReference type="Gene3D" id="3.30.450.20">
    <property type="entry name" value="PAS domain"/>
    <property type="match status" value="1"/>
</dbReference>
<sequence length="652" mass="73570">MSANQANVILQAFKPLLIGLVTAGFVSGGLVILAVWLLISQFSAMSGFMAIVLITCALMSLLMAFRFYARISLQLAQNDQKHLQNALIQAKDMLDTSKQLRDDHVLLQSLLQNLPFPVWLKDRFGRYLVYNQAFVQQWCGGTDAKGKTDEELLNPQLAEAFKTSDQLALNSQQPQKLELKLELTDQPVRWVRIERYALIGDDNQALGVLGFSQDVSTYKDSSAHASDRNLDPLTGFASQSGLSHQIENTPALAQTRWCLNIDIDHFKVLNDSLGQESGDALLLEIAERIRQQSEDNDFIARPGADEFVLFWQESDRTDNEQRLSTLFEQLQQPITLGNSQYSTTCSIGVARSPDHGQSLKALRQNAGVALFNAKKHGRNQVHWYHTGYEGQANRRLDKNQLLHQAVKLNNFEVHVQPRINCRSGEIQALECLVRIPQADGQLLYPGAFIELAEQNGLIRQIDSYMLKYALRQLNDWLQQGIEPLPLAVNLSVQSINDALIELLSQWQMKNADVFEYLEIELTEHKLPENDDQFAETLANIREFNIRLALDDFGTGYANLSRLPELPFQMLKLDRSFITELPHSEKQQAVVKSVIDLCMTLGIQVIAEGIETEEELTVINDLGCSYIQGFVYAKPKIITNIEDWIAGKKLTEQ</sequence>
<dbReference type="RefSeq" id="WP_132704067.1">
    <property type="nucleotide sequence ID" value="NZ_SLZR01000028.1"/>
</dbReference>
<dbReference type="SUPFAM" id="SSF141868">
    <property type="entry name" value="EAL domain-like"/>
    <property type="match status" value="1"/>
</dbReference>
<evidence type="ECO:0000259" key="3">
    <source>
        <dbReference type="PROSITE" id="PS50883"/>
    </source>
</evidence>
<organism evidence="5 6">
    <name type="scientific">Reinekea marinisedimentorum</name>
    <dbReference type="NCBI Taxonomy" id="230495"/>
    <lineage>
        <taxon>Bacteria</taxon>
        <taxon>Pseudomonadati</taxon>
        <taxon>Pseudomonadota</taxon>
        <taxon>Gammaproteobacteria</taxon>
        <taxon>Oceanospirillales</taxon>
        <taxon>Saccharospirillaceae</taxon>
        <taxon>Reinekea</taxon>
    </lineage>
</organism>
<proteinExistence type="predicted"/>
<dbReference type="InterPro" id="IPR035965">
    <property type="entry name" value="PAS-like_dom_sf"/>
</dbReference>
<dbReference type="EMBL" id="SLZR01000028">
    <property type="protein sequence ID" value="TCS35928.1"/>
    <property type="molecule type" value="Genomic_DNA"/>
</dbReference>
<dbReference type="PANTHER" id="PTHR44757">
    <property type="entry name" value="DIGUANYLATE CYCLASE DGCP"/>
    <property type="match status" value="1"/>
</dbReference>
<evidence type="ECO:0000256" key="1">
    <source>
        <dbReference type="SAM" id="Phobius"/>
    </source>
</evidence>
<dbReference type="AlphaFoldDB" id="A0A4R3HSK3"/>
<gene>
    <name evidence="5" type="ORF">BCF53_12818</name>
</gene>
<dbReference type="InterPro" id="IPR013656">
    <property type="entry name" value="PAS_4"/>
</dbReference>
<dbReference type="OrthoDB" id="6187689at2"/>
<dbReference type="InterPro" id="IPR000160">
    <property type="entry name" value="GGDEF_dom"/>
</dbReference>
<feature type="domain" description="EAL" evidence="3">
    <location>
        <begin position="395"/>
        <end position="648"/>
    </location>
</feature>
<dbReference type="Proteomes" id="UP000295793">
    <property type="component" value="Unassembled WGS sequence"/>
</dbReference>
<dbReference type="InterPro" id="IPR000014">
    <property type="entry name" value="PAS"/>
</dbReference>
<dbReference type="Pfam" id="PF00563">
    <property type="entry name" value="EAL"/>
    <property type="match status" value="1"/>
</dbReference>
<dbReference type="CDD" id="cd01949">
    <property type="entry name" value="GGDEF"/>
    <property type="match status" value="1"/>
</dbReference>
<dbReference type="SUPFAM" id="SSF55073">
    <property type="entry name" value="Nucleotide cyclase"/>
    <property type="match status" value="1"/>
</dbReference>
<dbReference type="InterPro" id="IPR001633">
    <property type="entry name" value="EAL_dom"/>
</dbReference>
<dbReference type="PROSITE" id="PS50883">
    <property type="entry name" value="EAL"/>
    <property type="match status" value="1"/>
</dbReference>
<reference evidence="5 6" key="1">
    <citation type="submission" date="2019-03" db="EMBL/GenBank/DDBJ databases">
        <title>Genomic Encyclopedia of Archaeal and Bacterial Type Strains, Phase II (KMG-II): from individual species to whole genera.</title>
        <authorList>
            <person name="Goeker M."/>
        </authorList>
    </citation>
    <scope>NUCLEOTIDE SEQUENCE [LARGE SCALE GENOMIC DNA]</scope>
    <source>
        <strain evidence="5 6">DSM 15388</strain>
    </source>
</reference>
<dbReference type="Gene3D" id="3.20.20.450">
    <property type="entry name" value="EAL domain"/>
    <property type="match status" value="1"/>
</dbReference>
<evidence type="ECO:0000259" key="2">
    <source>
        <dbReference type="PROSITE" id="PS50113"/>
    </source>
</evidence>
<dbReference type="SMART" id="SM00267">
    <property type="entry name" value="GGDEF"/>
    <property type="match status" value="1"/>
</dbReference>
<feature type="transmembrane region" description="Helical" evidence="1">
    <location>
        <begin position="46"/>
        <end position="69"/>
    </location>
</feature>
<evidence type="ECO:0000313" key="6">
    <source>
        <dbReference type="Proteomes" id="UP000295793"/>
    </source>
</evidence>
<comment type="caution">
    <text evidence="5">The sequence shown here is derived from an EMBL/GenBank/DDBJ whole genome shotgun (WGS) entry which is preliminary data.</text>
</comment>
<dbReference type="PANTHER" id="PTHR44757:SF2">
    <property type="entry name" value="BIOFILM ARCHITECTURE MAINTENANCE PROTEIN MBAA"/>
    <property type="match status" value="1"/>
</dbReference>
<dbReference type="InterPro" id="IPR052155">
    <property type="entry name" value="Biofilm_reg_signaling"/>
</dbReference>
<keyword evidence="1" id="KW-0812">Transmembrane</keyword>
<feature type="domain" description="PAC" evidence="2">
    <location>
        <begin position="175"/>
        <end position="227"/>
    </location>
</feature>
<dbReference type="Gene3D" id="3.30.70.270">
    <property type="match status" value="1"/>
</dbReference>
<dbReference type="PROSITE" id="PS50113">
    <property type="entry name" value="PAC"/>
    <property type="match status" value="1"/>
</dbReference>
<dbReference type="CDD" id="cd00130">
    <property type="entry name" value="PAS"/>
    <property type="match status" value="1"/>
</dbReference>
<keyword evidence="1" id="KW-0472">Membrane</keyword>
<evidence type="ECO:0000313" key="5">
    <source>
        <dbReference type="EMBL" id="TCS35928.1"/>
    </source>
</evidence>
<dbReference type="Pfam" id="PF08448">
    <property type="entry name" value="PAS_4"/>
    <property type="match status" value="1"/>
</dbReference>
<keyword evidence="1" id="KW-1133">Transmembrane helix</keyword>
<dbReference type="InterPro" id="IPR035919">
    <property type="entry name" value="EAL_sf"/>
</dbReference>
<dbReference type="Pfam" id="PF00990">
    <property type="entry name" value="GGDEF"/>
    <property type="match status" value="1"/>
</dbReference>
<dbReference type="CDD" id="cd01948">
    <property type="entry name" value="EAL"/>
    <property type="match status" value="1"/>
</dbReference>
<feature type="transmembrane region" description="Helical" evidence="1">
    <location>
        <begin position="16"/>
        <end position="39"/>
    </location>
</feature>
<dbReference type="SMART" id="SM00052">
    <property type="entry name" value="EAL"/>
    <property type="match status" value="1"/>
</dbReference>
<evidence type="ECO:0000259" key="4">
    <source>
        <dbReference type="PROSITE" id="PS50887"/>
    </source>
</evidence>
<keyword evidence="6" id="KW-1185">Reference proteome</keyword>
<dbReference type="InterPro" id="IPR029787">
    <property type="entry name" value="Nucleotide_cyclase"/>
</dbReference>
<accession>A0A4R3HSK3</accession>
<dbReference type="PROSITE" id="PS50887">
    <property type="entry name" value="GGDEF"/>
    <property type="match status" value="1"/>
</dbReference>